<organism evidence="2 3">
    <name type="scientific">Thauera aminoaromatica</name>
    <dbReference type="NCBI Taxonomy" id="164330"/>
    <lineage>
        <taxon>Bacteria</taxon>
        <taxon>Pseudomonadati</taxon>
        <taxon>Pseudomonadota</taxon>
        <taxon>Betaproteobacteria</taxon>
        <taxon>Rhodocyclales</taxon>
        <taxon>Zoogloeaceae</taxon>
        <taxon>Thauera</taxon>
    </lineage>
</organism>
<protein>
    <recommendedName>
        <fullName evidence="1">DUF5610 domain-containing protein</fullName>
    </recommendedName>
</protein>
<gene>
    <name evidence="2" type="ORF">E6Q80_06315</name>
</gene>
<evidence type="ECO:0000313" key="2">
    <source>
        <dbReference type="EMBL" id="TXH87417.1"/>
    </source>
</evidence>
<dbReference type="Gene3D" id="1.10.132.90">
    <property type="match status" value="1"/>
</dbReference>
<evidence type="ECO:0000259" key="1">
    <source>
        <dbReference type="Pfam" id="PF18433"/>
    </source>
</evidence>
<reference evidence="2 3" key="1">
    <citation type="submission" date="2018-09" db="EMBL/GenBank/DDBJ databases">
        <title>Metagenome Assembled Genomes from an Advanced Water Purification Facility.</title>
        <authorList>
            <person name="Stamps B.W."/>
            <person name="Spear J.R."/>
        </authorList>
    </citation>
    <scope>NUCLEOTIDE SEQUENCE [LARGE SCALE GENOMIC DNA]</scope>
    <source>
        <strain evidence="2">Bin_27_1</strain>
    </source>
</reference>
<dbReference type="EMBL" id="SSFD01000087">
    <property type="protein sequence ID" value="TXH87417.1"/>
    <property type="molecule type" value="Genomic_DNA"/>
</dbReference>
<evidence type="ECO:0000313" key="3">
    <source>
        <dbReference type="Proteomes" id="UP000321192"/>
    </source>
</evidence>
<feature type="domain" description="DUF5610" evidence="1">
    <location>
        <begin position="65"/>
        <end position="182"/>
    </location>
</feature>
<sequence>MNTVLTSASVPAGASVQAADAARQNSAAASRLQRQAPTTESELRKDLHIGILQASIQVSIRSGDQSQALLLRSAIEGINEALAPTLGPQAIQNSMDQDRSAEATAGRIVSMSTAFFEAYAARRQDDAPETVLRDFIDVIRGGFESGFGEAREILEGLGVFKGAVEADVMKTRELVLEGYDRFIQERLPAAAEPQ</sequence>
<dbReference type="AlphaFoldDB" id="A0A5C7SV64"/>
<proteinExistence type="predicted"/>
<dbReference type="InterPro" id="IPR041651">
    <property type="entry name" value="DUF5610"/>
</dbReference>
<dbReference type="RefSeq" id="WP_276657677.1">
    <property type="nucleotide sequence ID" value="NZ_SSFD01000087.1"/>
</dbReference>
<dbReference type="Proteomes" id="UP000321192">
    <property type="component" value="Unassembled WGS sequence"/>
</dbReference>
<dbReference type="Pfam" id="PF18433">
    <property type="entry name" value="DUF5610"/>
    <property type="match status" value="1"/>
</dbReference>
<comment type="caution">
    <text evidence="2">The sequence shown here is derived from an EMBL/GenBank/DDBJ whole genome shotgun (WGS) entry which is preliminary data.</text>
</comment>
<accession>A0A5C7SV64</accession>
<name>A0A5C7SV64_THASP</name>